<comment type="caution">
    <text evidence="4">The sequence shown here is derived from an EMBL/GenBank/DDBJ whole genome shotgun (WGS) entry which is preliminary data.</text>
</comment>
<dbReference type="SUPFAM" id="SSF55811">
    <property type="entry name" value="Nudix"/>
    <property type="match status" value="1"/>
</dbReference>
<feature type="domain" description="Nudix hydrolase" evidence="3">
    <location>
        <begin position="20"/>
        <end position="160"/>
    </location>
</feature>
<dbReference type="GO" id="GO:0016787">
    <property type="term" value="F:hydrolase activity"/>
    <property type="evidence" value="ECO:0007669"/>
    <property type="project" value="UniProtKB-KW"/>
</dbReference>
<dbReference type="PANTHER" id="PTHR43046">
    <property type="entry name" value="GDP-MANNOSE MANNOSYL HYDROLASE"/>
    <property type="match status" value="1"/>
</dbReference>
<dbReference type="PANTHER" id="PTHR43046:SF15">
    <property type="entry name" value="MUTT_NUDIX FAMILY PROTEIN"/>
    <property type="match status" value="1"/>
</dbReference>
<name>A0A0F9UA83_9ZZZZ</name>
<comment type="cofactor">
    <cofactor evidence="1">
        <name>Mg(2+)</name>
        <dbReference type="ChEBI" id="CHEBI:18420"/>
    </cofactor>
</comment>
<dbReference type="PRINTS" id="PR00502">
    <property type="entry name" value="NUDIXFAMILY"/>
</dbReference>
<dbReference type="InterPro" id="IPR020084">
    <property type="entry name" value="NUDIX_hydrolase_CS"/>
</dbReference>
<dbReference type="PROSITE" id="PS51462">
    <property type="entry name" value="NUDIX"/>
    <property type="match status" value="1"/>
</dbReference>
<dbReference type="Gene3D" id="3.90.79.10">
    <property type="entry name" value="Nucleoside Triphosphate Pyrophosphohydrolase"/>
    <property type="match status" value="1"/>
</dbReference>
<evidence type="ECO:0000313" key="4">
    <source>
        <dbReference type="EMBL" id="KKN58196.1"/>
    </source>
</evidence>
<dbReference type="AlphaFoldDB" id="A0A0F9UA83"/>
<dbReference type="InterPro" id="IPR000086">
    <property type="entry name" value="NUDIX_hydrolase_dom"/>
</dbReference>
<proteinExistence type="predicted"/>
<gene>
    <name evidence="4" type="ORF">LCGC14_0554750</name>
</gene>
<dbReference type="InterPro" id="IPR015797">
    <property type="entry name" value="NUDIX_hydrolase-like_dom_sf"/>
</dbReference>
<dbReference type="EMBL" id="LAZR01000773">
    <property type="protein sequence ID" value="KKN58196.1"/>
    <property type="molecule type" value="Genomic_DNA"/>
</dbReference>
<sequence>MQQLKTLIHSGINIDQGSQFTRLTARAIVIKNNKILLMYTNRYEDYSLPGGGVDEGESIEQGLMRELSEETGAQKISVVKAFGLYEEYRPWYKDDFDIIHIKSYCFVCNIADEFGKAQLEHYEQQNGMTAKWVNIHDAIAHNERTLANSEKQGLSILRETYLLKRIADELI</sequence>
<evidence type="ECO:0000259" key="3">
    <source>
        <dbReference type="PROSITE" id="PS51462"/>
    </source>
</evidence>
<dbReference type="PROSITE" id="PS00893">
    <property type="entry name" value="NUDIX_BOX"/>
    <property type="match status" value="1"/>
</dbReference>
<dbReference type="Pfam" id="PF00293">
    <property type="entry name" value="NUDIX"/>
    <property type="match status" value="1"/>
</dbReference>
<accession>A0A0F9UA83</accession>
<keyword evidence="2" id="KW-0378">Hydrolase</keyword>
<evidence type="ECO:0000256" key="1">
    <source>
        <dbReference type="ARBA" id="ARBA00001946"/>
    </source>
</evidence>
<evidence type="ECO:0000256" key="2">
    <source>
        <dbReference type="ARBA" id="ARBA00022801"/>
    </source>
</evidence>
<dbReference type="InterPro" id="IPR020476">
    <property type="entry name" value="Nudix_hydrolase"/>
</dbReference>
<reference evidence="4" key="1">
    <citation type="journal article" date="2015" name="Nature">
        <title>Complex archaea that bridge the gap between prokaryotes and eukaryotes.</title>
        <authorList>
            <person name="Spang A."/>
            <person name="Saw J.H."/>
            <person name="Jorgensen S.L."/>
            <person name="Zaremba-Niedzwiedzka K."/>
            <person name="Martijn J."/>
            <person name="Lind A.E."/>
            <person name="van Eijk R."/>
            <person name="Schleper C."/>
            <person name="Guy L."/>
            <person name="Ettema T.J."/>
        </authorList>
    </citation>
    <scope>NUCLEOTIDE SEQUENCE</scope>
</reference>
<protein>
    <recommendedName>
        <fullName evidence="3">Nudix hydrolase domain-containing protein</fullName>
    </recommendedName>
</protein>
<organism evidence="4">
    <name type="scientific">marine sediment metagenome</name>
    <dbReference type="NCBI Taxonomy" id="412755"/>
    <lineage>
        <taxon>unclassified sequences</taxon>
        <taxon>metagenomes</taxon>
        <taxon>ecological metagenomes</taxon>
    </lineage>
</organism>
<dbReference type="CDD" id="cd02883">
    <property type="entry name" value="NUDIX_Hydrolase"/>
    <property type="match status" value="1"/>
</dbReference>